<reference evidence="8" key="1">
    <citation type="submission" date="2024-06" db="EMBL/GenBank/DDBJ databases">
        <authorList>
            <person name="Liu X."/>
            <person name="Lenzi L."/>
            <person name="Haldenby T S."/>
            <person name="Uol C."/>
        </authorList>
    </citation>
    <scope>NUCLEOTIDE SEQUENCE</scope>
</reference>
<dbReference type="Gene3D" id="1.10.1420.10">
    <property type="match status" value="2"/>
</dbReference>
<dbReference type="GO" id="GO:0030983">
    <property type="term" value="F:mismatched DNA binding"/>
    <property type="evidence" value="ECO:0007669"/>
    <property type="project" value="InterPro"/>
</dbReference>
<evidence type="ECO:0000256" key="1">
    <source>
        <dbReference type="ARBA" id="ARBA00022741"/>
    </source>
</evidence>
<dbReference type="InterPro" id="IPR036678">
    <property type="entry name" value="MutS_con_dom_sf"/>
</dbReference>
<evidence type="ECO:0000313" key="9">
    <source>
        <dbReference type="Proteomes" id="UP001497525"/>
    </source>
</evidence>
<dbReference type="SUPFAM" id="SSF48334">
    <property type="entry name" value="DNA repair protein MutS, domain III"/>
    <property type="match status" value="1"/>
</dbReference>
<name>A0AAV2TCS0_CALDB</name>
<dbReference type="GO" id="GO:0005524">
    <property type="term" value="F:ATP binding"/>
    <property type="evidence" value="ECO:0007669"/>
    <property type="project" value="UniProtKB-KW"/>
</dbReference>
<dbReference type="GO" id="GO:0006312">
    <property type="term" value="P:mitotic recombination"/>
    <property type="evidence" value="ECO:0007669"/>
    <property type="project" value="TreeGrafter"/>
</dbReference>
<dbReference type="Pfam" id="PF05192">
    <property type="entry name" value="MutS_III"/>
    <property type="match status" value="1"/>
</dbReference>
<evidence type="ECO:0000256" key="4">
    <source>
        <dbReference type="ARBA" id="ARBA00023125"/>
    </source>
</evidence>
<keyword evidence="2" id="KW-0227">DNA damage</keyword>
<sequence length="1110" mass="122688">MRLLDAVAIPAIVQEIVAHLVTLSAPSVPSVASKPTGVSVPCIQEQDDQIAFSHSSPPPRSDSVTISDGWLPLRETLSAVSSFCSLQGLDDHSLSPDQMSPQDTRKKNPEASFRCYGTEDGKQLHDLHVGQPVQSNPLRSPMEDEFYRFWKSLECKPQSTLRCFERGEIYTLHDADALLVAKDYFRNNAVIRYDKGRANFPYVIVKKSNSDFLRHFILRRQYRIEIYSSSTKSGRDNDWVLKAKASPGNLGQIEDILLCDSDLIEASGLSSLTLKWSNDQLYVHLGFCHKEERRFVVGEFIDSVQLANVETALIQLETRECLVPAGLLSASSDADKLSCGKPLDTTVAEHLSLVFERAGILVTEVNRGDFTLPDVTQDLGYLLKRSGQETTSGYKTNGKELDAKGGLMCLGAIIKFLDLKADDANANAFSIDTFNLENFVRLDTAAVRALHLLPGPDDKNRYQSVYGVLNNCRTAQGQRLLAQWLRQPLTDVLKIDERLDLVESLVDETGIRQGLHDDFLRRVPDLQRLMRRLQKKRSAGLQEVYRIYQTIARLPHAVDLLRQYRGAHFAVVTEYLTKPLEEAFDNFAKFQEMVESTIDLNTVQHRNEFIIRSDFDEALGELRTKLDELEERIEEEFKRSARKLNLEPGKSIKLDSNDQLGFFMRITLKEEKVLREFKSFEILDTQKAGVRFRNSAMSSLNEDHMQAKSEYAAAQQSIVDEVIRIAAGYVDPLCELNATTALLDVIVSLAVAAVSAPSVQYVRPRILPRSAGRVIFRDARHPCLEMQESVSVIPNDVHLERGKQIFQVITGPNMGGKSTYIRGAGVIAAMAQIGSFVPCSSAELIPFDAIMARVGAADCQLRGVSTFLAEMLETSAVLRAATPNSLVIIDELGRGTSTFDGFGLAWAVASHLAGPDLGCFSLFATHFHELTSLAQQMPGRVANLRVTANVATSSDALDSSVTERSNSPSVTMLYKVEPGICNRSYGLDVARLAGLPAEVIHEAEIKANRDEMLESIWLKLDNQTESGDDGGSPKRSRMETGSDSLQVYHSHAVEVADTLRNELIRVLSESIDSAASDNGGSFGSDLAATVKASISNSHLPSKILLGLGTV</sequence>
<evidence type="ECO:0000256" key="6">
    <source>
        <dbReference type="SAM" id="MobiDB-lite"/>
    </source>
</evidence>
<feature type="region of interest" description="Disordered" evidence="6">
    <location>
        <begin position="1022"/>
        <end position="1043"/>
    </location>
</feature>
<dbReference type="PANTHER" id="PTHR11361:SF35">
    <property type="entry name" value="DNA MISMATCH REPAIR PROTEIN MSH2"/>
    <property type="match status" value="1"/>
</dbReference>
<protein>
    <recommendedName>
        <fullName evidence="7">DNA mismatch repair proteins mutS family domain-containing protein</fullName>
    </recommendedName>
</protein>
<keyword evidence="5" id="KW-0175">Coiled coil</keyword>
<dbReference type="InterPro" id="IPR016151">
    <property type="entry name" value="DNA_mismatch_repair_MutS_N"/>
</dbReference>
<organism evidence="8 9">
    <name type="scientific">Calicophoron daubneyi</name>
    <name type="common">Rumen fluke</name>
    <name type="synonym">Paramphistomum daubneyi</name>
    <dbReference type="NCBI Taxonomy" id="300641"/>
    <lineage>
        <taxon>Eukaryota</taxon>
        <taxon>Metazoa</taxon>
        <taxon>Spiralia</taxon>
        <taxon>Lophotrochozoa</taxon>
        <taxon>Platyhelminthes</taxon>
        <taxon>Trematoda</taxon>
        <taxon>Digenea</taxon>
        <taxon>Plagiorchiida</taxon>
        <taxon>Pronocephalata</taxon>
        <taxon>Paramphistomoidea</taxon>
        <taxon>Paramphistomidae</taxon>
        <taxon>Calicophoron</taxon>
    </lineage>
</organism>
<dbReference type="GO" id="GO:0140664">
    <property type="term" value="F:ATP-dependent DNA damage sensor activity"/>
    <property type="evidence" value="ECO:0007669"/>
    <property type="project" value="InterPro"/>
</dbReference>
<dbReference type="Pfam" id="PF05190">
    <property type="entry name" value="MutS_IV"/>
    <property type="match status" value="1"/>
</dbReference>
<proteinExistence type="predicted"/>
<dbReference type="Proteomes" id="UP001497525">
    <property type="component" value="Unassembled WGS sequence"/>
</dbReference>
<keyword evidence="3" id="KW-0067">ATP-binding</keyword>
<dbReference type="InterPro" id="IPR000432">
    <property type="entry name" value="DNA_mismatch_repair_MutS_C"/>
</dbReference>
<gene>
    <name evidence="8" type="ORF">CDAUBV1_LOCUS9437</name>
</gene>
<evidence type="ECO:0000256" key="5">
    <source>
        <dbReference type="SAM" id="Coils"/>
    </source>
</evidence>
<dbReference type="SMART" id="SM00534">
    <property type="entry name" value="MUTSac"/>
    <property type="match status" value="1"/>
</dbReference>
<dbReference type="PANTHER" id="PTHR11361">
    <property type="entry name" value="DNA MISMATCH REPAIR PROTEIN MUTS FAMILY MEMBER"/>
    <property type="match status" value="1"/>
</dbReference>
<evidence type="ECO:0000256" key="2">
    <source>
        <dbReference type="ARBA" id="ARBA00022763"/>
    </source>
</evidence>
<dbReference type="Pfam" id="PF00488">
    <property type="entry name" value="MutS_V"/>
    <property type="match status" value="1"/>
</dbReference>
<dbReference type="AlphaFoldDB" id="A0AAV2TCS0"/>
<comment type="caution">
    <text evidence="8">The sequence shown here is derived from an EMBL/GenBank/DDBJ whole genome shotgun (WGS) entry which is preliminary data.</text>
</comment>
<dbReference type="FunFam" id="1.10.1420.10:FF:000003">
    <property type="entry name" value="DNA mismatch repair protein"/>
    <property type="match status" value="1"/>
</dbReference>
<feature type="region of interest" description="Disordered" evidence="6">
    <location>
        <begin position="92"/>
        <end position="112"/>
    </location>
</feature>
<dbReference type="EMBL" id="CAXLJL010000256">
    <property type="protein sequence ID" value="CAL5135267.1"/>
    <property type="molecule type" value="Genomic_DNA"/>
</dbReference>
<feature type="coiled-coil region" evidence="5">
    <location>
        <begin position="612"/>
        <end position="646"/>
    </location>
</feature>
<dbReference type="PROSITE" id="PS00486">
    <property type="entry name" value="DNA_MISMATCH_REPAIR_2"/>
    <property type="match status" value="1"/>
</dbReference>
<keyword evidence="4" id="KW-0238">DNA-binding</keyword>
<evidence type="ECO:0000256" key="3">
    <source>
        <dbReference type="ARBA" id="ARBA00022840"/>
    </source>
</evidence>
<dbReference type="InterPro" id="IPR045076">
    <property type="entry name" value="MutS"/>
</dbReference>
<dbReference type="Pfam" id="PF01624">
    <property type="entry name" value="MutS_I"/>
    <property type="match status" value="1"/>
</dbReference>
<dbReference type="InterPro" id="IPR036187">
    <property type="entry name" value="DNA_mismatch_repair_MutS_sf"/>
</dbReference>
<evidence type="ECO:0000259" key="7">
    <source>
        <dbReference type="PROSITE" id="PS00486"/>
    </source>
</evidence>
<dbReference type="Gene3D" id="3.40.50.300">
    <property type="entry name" value="P-loop containing nucleotide triphosphate hydrolases"/>
    <property type="match status" value="1"/>
</dbReference>
<dbReference type="SUPFAM" id="SSF52540">
    <property type="entry name" value="P-loop containing nucleoside triphosphate hydrolases"/>
    <property type="match status" value="1"/>
</dbReference>
<dbReference type="GO" id="GO:0006298">
    <property type="term" value="P:mismatch repair"/>
    <property type="evidence" value="ECO:0007669"/>
    <property type="project" value="InterPro"/>
</dbReference>
<dbReference type="SMART" id="SM00533">
    <property type="entry name" value="MUTSd"/>
    <property type="match status" value="1"/>
</dbReference>
<dbReference type="InterPro" id="IPR007696">
    <property type="entry name" value="DNA_mismatch_repair_MutS_core"/>
</dbReference>
<dbReference type="InterPro" id="IPR007695">
    <property type="entry name" value="DNA_mismatch_repair_MutS-lik_N"/>
</dbReference>
<keyword evidence="1" id="KW-0547">Nucleotide-binding</keyword>
<feature type="domain" description="DNA mismatch repair proteins mutS family" evidence="7">
    <location>
        <begin position="885"/>
        <end position="901"/>
    </location>
</feature>
<dbReference type="InterPro" id="IPR007861">
    <property type="entry name" value="DNA_mismatch_repair_MutS_clamp"/>
</dbReference>
<accession>A0AAV2TCS0</accession>
<dbReference type="Gene3D" id="3.30.420.110">
    <property type="entry name" value="MutS, connector domain"/>
    <property type="match status" value="1"/>
</dbReference>
<dbReference type="GO" id="GO:0032301">
    <property type="term" value="C:MutSalpha complex"/>
    <property type="evidence" value="ECO:0007669"/>
    <property type="project" value="TreeGrafter"/>
</dbReference>
<evidence type="ECO:0000313" key="8">
    <source>
        <dbReference type="EMBL" id="CAL5135267.1"/>
    </source>
</evidence>
<dbReference type="InterPro" id="IPR027417">
    <property type="entry name" value="P-loop_NTPase"/>
</dbReference>
<dbReference type="Gene3D" id="3.40.1170.10">
    <property type="entry name" value="DNA repair protein MutS, domain I"/>
    <property type="match status" value="1"/>
</dbReference>